<sequence>MTRSCILYCVLLSICLSESHACFCDHYPWTQWSSCSKSCNFGIQSRQRQIVVDKYYHENFCDQLCTRQESRECNWQSCPVNCLLGDYGPWSDCDPCVAKQFKVRSVLRPAQFGGQPCTEPLVTSQPCIPSKLCKIEEVDCKNKFRCDTGRCIASKLECNGENDCGDSSDERNCGRKKTVCSRTYEPIPSVQLMGAGFHYLAGEPRGEVLDNSFTGGICQTVKSSRASNPYRVPANLENVNFQVETKEDDLKADFYKDLIPLEKNAQQQKFASSSNKDSFWVPIFYSSKESRRNTHESGFKQAIQASHQKASSFIRIHKLIKVLNFTTKAKDLHVSDVFLKALNHLPLEYSSAAYSRIFDDFGTHYFTSGSLGGVYDLLYQFSSEELKNSGLTEEEARNCVRSEKTKRVLGFKKKKVEHRCTTNRLSEKHEGSFVQGAEKSISLVQGGRSEYAAALVWEKGNAGPEEKVFSEWLESVKENPAVIDYELAPISNLVRNIPCAVTKRNNLRKAYREYAAKFDPCQCAPCPNNGRPTLSGTECLCVCQTGTYGDNCERRSPDYQANAVDGNWGCWASWSTCDATYKRARTRSCNNPSPQQGGKPCEGEQRQEEDCTFSIMENNGQPCINDDEDMREIDLPEIESDSGCPSPLPPENGFIWNEKKLYSVGEEVEISCLTGFKTVGYQYYRCLLDGTWRQGDVECQRTECLKPAVQEMLEISPFQRSYKIGQSIELTCPKGFVVAGPSRYTCVTDSWTPRISDSLTCEKDSLTKLQGDCQPGQKQLGSECVCMSPEEDCSHYSEELCVFDADSSYYFTSSACKFLAEKCLAGQQLSFLHIGSCQEGPQLEWGLERTKLSSNSTKKESCGYDTCYDWEKCSGELQWGCFKSCLDE</sequence>
<comment type="caution">
    <text evidence="25">Lacks conserved residue(s) required for the propagation of feature annotation.</text>
</comment>
<dbReference type="PROSITE" id="PS51412">
    <property type="entry name" value="MACPF_2"/>
    <property type="match status" value="1"/>
</dbReference>
<evidence type="ECO:0000256" key="26">
    <source>
        <dbReference type="SAM" id="SignalP"/>
    </source>
</evidence>
<dbReference type="InterPro" id="IPR020863">
    <property type="entry name" value="MACPF_CS"/>
</dbReference>
<keyword evidence="17" id="KW-0473">Membrane attack complex</keyword>
<keyword evidence="7" id="KW-0245">EGF-like domain</keyword>
<gene>
    <name evidence="31" type="primary">C6</name>
</gene>
<comment type="function">
    <text evidence="22">Component of the membrane attack complex (MAC), a multiprotein complex activated by the complement cascade, which inserts into a target cell membrane and forms a pore, leading to target cell membrane rupture and cell lysis. The MAC is initiated by proteolytic cleavage of C5 into complement C5b in response to the classical, alternative, lectin and GZMK complement pathways. The complement pathways consist in a cascade of proteins that leads to phagocytosis and breakdown of pathogens and signaling that strengthens the adaptive immune system. Together with component C5b, involved in MAC complex assembly: complement C5b and C6 associate with the outer leaflet of target cell membrane, reducing the energy for membrane bending.</text>
</comment>
<evidence type="ECO:0000256" key="17">
    <source>
        <dbReference type="ARBA" id="ARBA00023058"/>
    </source>
</evidence>
<dbReference type="PROSITE" id="PS00279">
    <property type="entry name" value="MACPF_1"/>
    <property type="match status" value="1"/>
</dbReference>
<evidence type="ECO:0000256" key="16">
    <source>
        <dbReference type="ARBA" id="ARBA00022875"/>
    </source>
</evidence>
<keyword evidence="10 25" id="KW-0768">Sushi</keyword>
<dbReference type="InterPro" id="IPR001862">
    <property type="entry name" value="MAC_perforin"/>
</dbReference>
<accession>A0ABM3WV70</accession>
<name>A0ABM3WV70_ERIEU</name>
<evidence type="ECO:0000256" key="25">
    <source>
        <dbReference type="PROSITE-ProRule" id="PRU00302"/>
    </source>
</evidence>
<dbReference type="InterPro" id="IPR048828">
    <property type="entry name" value="C6_KAZAL"/>
</dbReference>
<dbReference type="PROSITE" id="PS51465">
    <property type="entry name" value="KAZAL_2"/>
    <property type="match status" value="1"/>
</dbReference>
<feature type="signal peptide" evidence="26">
    <location>
        <begin position="1"/>
        <end position="21"/>
    </location>
</feature>
<evidence type="ECO:0000256" key="8">
    <source>
        <dbReference type="ARBA" id="ARBA00022537"/>
    </source>
</evidence>
<dbReference type="Gene3D" id="4.10.400.10">
    <property type="entry name" value="Low-density Lipoprotein Receptor"/>
    <property type="match status" value="1"/>
</dbReference>
<keyword evidence="13" id="KW-0677">Repeat</keyword>
<dbReference type="PRINTS" id="PR00764">
    <property type="entry name" value="COMPLEMENTC9"/>
</dbReference>
<dbReference type="CDD" id="cd00112">
    <property type="entry name" value="LDLa"/>
    <property type="match status" value="1"/>
</dbReference>
<dbReference type="InterPro" id="IPR003884">
    <property type="entry name" value="FacI_MAC"/>
</dbReference>
<keyword evidence="19 25" id="KW-1015">Disulfide bond</keyword>
<evidence type="ECO:0000259" key="27">
    <source>
        <dbReference type="PROSITE" id="PS50923"/>
    </source>
</evidence>
<evidence type="ECO:0000259" key="28">
    <source>
        <dbReference type="PROSITE" id="PS51412"/>
    </source>
</evidence>
<dbReference type="SMART" id="SM00032">
    <property type="entry name" value="CCP"/>
    <property type="match status" value="2"/>
</dbReference>
<evidence type="ECO:0000313" key="30">
    <source>
        <dbReference type="Proteomes" id="UP001652624"/>
    </source>
</evidence>
<dbReference type="SMART" id="SM00192">
    <property type="entry name" value="LDLa"/>
    <property type="match status" value="1"/>
</dbReference>
<dbReference type="SUPFAM" id="SSF82895">
    <property type="entry name" value="TSP-1 type 1 repeat"/>
    <property type="match status" value="3"/>
</dbReference>
<evidence type="ECO:0000256" key="18">
    <source>
        <dbReference type="ARBA" id="ARBA00023136"/>
    </source>
</evidence>
<evidence type="ECO:0000256" key="13">
    <source>
        <dbReference type="ARBA" id="ARBA00022737"/>
    </source>
</evidence>
<evidence type="ECO:0000256" key="21">
    <source>
        <dbReference type="ARBA" id="ARBA00023298"/>
    </source>
</evidence>
<proteinExistence type="inferred from homology"/>
<dbReference type="PROSITE" id="PS01209">
    <property type="entry name" value="LDLRA_1"/>
    <property type="match status" value="1"/>
</dbReference>
<feature type="domain" description="Kazal-like" evidence="29">
    <location>
        <begin position="785"/>
        <end position="839"/>
    </location>
</feature>
<dbReference type="InterPro" id="IPR048831">
    <property type="entry name" value="C8A_B_C6_EGF-like"/>
</dbReference>
<evidence type="ECO:0000256" key="22">
    <source>
        <dbReference type="ARBA" id="ARBA00093291"/>
    </source>
</evidence>
<comment type="similarity">
    <text evidence="3">Belongs to the complement C6/C7/C8/C9 family.</text>
</comment>
<dbReference type="InterPro" id="IPR002350">
    <property type="entry name" value="Kazal_dom"/>
</dbReference>
<dbReference type="InterPro" id="IPR000884">
    <property type="entry name" value="TSP1_rpt"/>
</dbReference>
<dbReference type="Pfam" id="PF21288">
    <property type="entry name" value="Kazal_C6"/>
    <property type="match status" value="1"/>
</dbReference>
<evidence type="ECO:0000256" key="20">
    <source>
        <dbReference type="ARBA" id="ARBA00023180"/>
    </source>
</evidence>
<evidence type="ECO:0000313" key="31">
    <source>
        <dbReference type="RefSeq" id="XP_060040470.1"/>
    </source>
</evidence>
<keyword evidence="12 26" id="KW-0732">Signal</keyword>
<evidence type="ECO:0000256" key="6">
    <source>
        <dbReference type="ARBA" id="ARBA00022525"/>
    </source>
</evidence>
<protein>
    <recommendedName>
        <fullName evidence="4">Complement component C6</fullName>
    </recommendedName>
</protein>
<evidence type="ECO:0000256" key="12">
    <source>
        <dbReference type="ARBA" id="ARBA00022729"/>
    </source>
</evidence>
<keyword evidence="15" id="KW-0391">Immunity</keyword>
<dbReference type="Gene3D" id="2.10.70.10">
    <property type="entry name" value="Complement Module, domain 1"/>
    <property type="match status" value="2"/>
</dbReference>
<dbReference type="SMART" id="SM00057">
    <property type="entry name" value="FIMAC"/>
    <property type="match status" value="1"/>
</dbReference>
<dbReference type="PROSITE" id="PS50092">
    <property type="entry name" value="TSP1"/>
    <property type="match status" value="3"/>
</dbReference>
<keyword evidence="21" id="KW-1053">Target membrane</keyword>
<keyword evidence="9" id="KW-0399">Innate immunity</keyword>
<dbReference type="CDD" id="cd00033">
    <property type="entry name" value="CCP"/>
    <property type="match status" value="2"/>
</dbReference>
<keyword evidence="16" id="KW-0180">Complement pathway</keyword>
<evidence type="ECO:0000256" key="5">
    <source>
        <dbReference type="ARBA" id="ARBA00022452"/>
    </source>
</evidence>
<evidence type="ECO:0000256" key="24">
    <source>
        <dbReference type="PROSITE-ProRule" id="PRU00124"/>
    </source>
</evidence>
<keyword evidence="11" id="KW-0812">Transmembrane</keyword>
<feature type="disulfide bond" evidence="24">
    <location>
        <begin position="146"/>
        <end position="164"/>
    </location>
</feature>
<dbReference type="Pfam" id="PF21195">
    <property type="entry name" value="EGF_C8A_B_C6"/>
    <property type="match status" value="1"/>
</dbReference>
<evidence type="ECO:0000256" key="4">
    <source>
        <dbReference type="ARBA" id="ARBA00018265"/>
    </source>
</evidence>
<comment type="subcellular location">
    <subcellularLocation>
        <location evidence="2">Secreted</location>
    </subcellularLocation>
    <subcellularLocation>
        <location evidence="1">Target cell membrane</location>
        <topology evidence="1">Multi-pass membrane protein</topology>
    </subcellularLocation>
</comment>
<feature type="domain" description="Sushi" evidence="27">
    <location>
        <begin position="702"/>
        <end position="763"/>
    </location>
</feature>
<evidence type="ECO:0000256" key="1">
    <source>
        <dbReference type="ARBA" id="ARBA00004276"/>
    </source>
</evidence>
<dbReference type="SUPFAM" id="SSF57535">
    <property type="entry name" value="Complement control module/SCR domain"/>
    <property type="match status" value="2"/>
</dbReference>
<evidence type="ECO:0000256" key="3">
    <source>
        <dbReference type="ARBA" id="ARBA00009214"/>
    </source>
</evidence>
<evidence type="ECO:0000256" key="11">
    <source>
        <dbReference type="ARBA" id="ARBA00022692"/>
    </source>
</evidence>
<feature type="domain" description="MACPF" evidence="28">
    <location>
        <begin position="176"/>
        <end position="522"/>
    </location>
</feature>
<feature type="chain" id="PRO_5045468567" description="Complement component C6" evidence="26">
    <location>
        <begin position="22"/>
        <end position="888"/>
    </location>
</feature>
<feature type="domain" description="Sushi" evidence="27">
    <location>
        <begin position="642"/>
        <end position="701"/>
    </location>
</feature>
<dbReference type="Pfam" id="PF00084">
    <property type="entry name" value="Sushi"/>
    <property type="match status" value="2"/>
</dbReference>
<dbReference type="InterPro" id="IPR036055">
    <property type="entry name" value="LDL_receptor-like_sf"/>
</dbReference>
<feature type="disulfide bond" evidence="24">
    <location>
        <begin position="158"/>
        <end position="173"/>
    </location>
</feature>
<dbReference type="InterPro" id="IPR000436">
    <property type="entry name" value="Sushi_SCR_CCP_dom"/>
</dbReference>
<dbReference type="PROSITE" id="PS50923">
    <property type="entry name" value="SUSHI"/>
    <property type="match status" value="2"/>
</dbReference>
<keyword evidence="30" id="KW-1185">Reference proteome</keyword>
<comment type="subunit">
    <text evidence="23">Component of the membrane attack complex (MAC), composed of complement C5b, C6, C7, C8A, C8B, C8G and multiple copies of the pore-forming subunit C9.</text>
</comment>
<evidence type="ECO:0000256" key="14">
    <source>
        <dbReference type="ARBA" id="ARBA00022852"/>
    </source>
</evidence>
<evidence type="ECO:0000256" key="7">
    <source>
        <dbReference type="ARBA" id="ARBA00022536"/>
    </source>
</evidence>
<evidence type="ECO:0000256" key="15">
    <source>
        <dbReference type="ARBA" id="ARBA00022859"/>
    </source>
</evidence>
<dbReference type="PROSITE" id="PS50068">
    <property type="entry name" value="LDLRA_2"/>
    <property type="match status" value="1"/>
</dbReference>
<keyword evidence="5" id="KW-1134">Transmembrane beta strand</keyword>
<keyword evidence="14" id="KW-0204">Cytolysis</keyword>
<dbReference type="SMART" id="SM00209">
    <property type="entry name" value="TSP1"/>
    <property type="match status" value="3"/>
</dbReference>
<keyword evidence="6" id="KW-0964">Secreted</keyword>
<feature type="disulfide bond" evidence="25">
    <location>
        <begin position="672"/>
        <end position="699"/>
    </location>
</feature>
<dbReference type="InterPro" id="IPR002172">
    <property type="entry name" value="LDrepeatLR_classA_rpt"/>
</dbReference>
<evidence type="ECO:0000256" key="19">
    <source>
        <dbReference type="ARBA" id="ARBA00023157"/>
    </source>
</evidence>
<dbReference type="Gene3D" id="3.30.60.30">
    <property type="match status" value="1"/>
</dbReference>
<evidence type="ECO:0000256" key="9">
    <source>
        <dbReference type="ARBA" id="ARBA00022588"/>
    </source>
</evidence>
<keyword evidence="18" id="KW-0472">Membrane</keyword>
<evidence type="ECO:0000259" key="29">
    <source>
        <dbReference type="PROSITE" id="PS51465"/>
    </source>
</evidence>
<keyword evidence="20" id="KW-0325">Glycoprotein</keyword>
<dbReference type="RefSeq" id="XP_060040470.1">
    <property type="nucleotide sequence ID" value="XM_060184487.1"/>
</dbReference>
<dbReference type="PANTHER" id="PTHR45742">
    <property type="entry name" value="COMPLEMENT COMPONENT C6"/>
    <property type="match status" value="1"/>
</dbReference>
<evidence type="ECO:0000256" key="10">
    <source>
        <dbReference type="ARBA" id="ARBA00022659"/>
    </source>
</evidence>
<dbReference type="Pfam" id="PF00057">
    <property type="entry name" value="Ldl_recept_a"/>
    <property type="match status" value="1"/>
</dbReference>
<dbReference type="SUPFAM" id="SSF57424">
    <property type="entry name" value="LDL receptor-like module"/>
    <property type="match status" value="1"/>
</dbReference>
<organism evidence="30 31">
    <name type="scientific">Erinaceus europaeus</name>
    <name type="common">Western European hedgehog</name>
    <dbReference type="NCBI Taxonomy" id="9365"/>
    <lineage>
        <taxon>Eukaryota</taxon>
        <taxon>Metazoa</taxon>
        <taxon>Chordata</taxon>
        <taxon>Craniata</taxon>
        <taxon>Vertebrata</taxon>
        <taxon>Euteleostomi</taxon>
        <taxon>Mammalia</taxon>
        <taxon>Eutheria</taxon>
        <taxon>Laurasiatheria</taxon>
        <taxon>Eulipotyphla</taxon>
        <taxon>Erinaceidae</taxon>
        <taxon>Erinaceinae</taxon>
        <taxon>Erinaceus</taxon>
    </lineage>
</organism>
<keyword evidence="8" id="KW-1052">Target cell membrane</keyword>
<evidence type="ECO:0000256" key="23">
    <source>
        <dbReference type="ARBA" id="ARBA00093528"/>
    </source>
</evidence>
<dbReference type="PANTHER" id="PTHR45742:SF4">
    <property type="entry name" value="COMPLEMENT COMPONENT C6"/>
    <property type="match status" value="1"/>
</dbReference>
<dbReference type="InterPro" id="IPR035976">
    <property type="entry name" value="Sushi/SCR/CCP_sf"/>
</dbReference>
<dbReference type="InterPro" id="IPR023415">
    <property type="entry name" value="LDLR_class-A_CS"/>
</dbReference>
<dbReference type="GeneID" id="103108650"/>
<dbReference type="Pfam" id="PF00090">
    <property type="entry name" value="TSP_1"/>
    <property type="match status" value="3"/>
</dbReference>
<dbReference type="Proteomes" id="UP001652624">
    <property type="component" value="Unplaced"/>
</dbReference>
<dbReference type="InterPro" id="IPR020864">
    <property type="entry name" value="MACPF"/>
</dbReference>
<reference evidence="31" key="1">
    <citation type="submission" date="2025-08" db="UniProtKB">
        <authorList>
            <consortium name="RefSeq"/>
        </authorList>
    </citation>
    <scope>IDENTIFICATION</scope>
</reference>
<dbReference type="SMART" id="SM00457">
    <property type="entry name" value="MACPF"/>
    <property type="match status" value="1"/>
</dbReference>
<dbReference type="InterPro" id="IPR036383">
    <property type="entry name" value="TSP1_rpt_sf"/>
</dbReference>
<evidence type="ECO:0000256" key="2">
    <source>
        <dbReference type="ARBA" id="ARBA00004613"/>
    </source>
</evidence>
<dbReference type="Pfam" id="PF01823">
    <property type="entry name" value="MACPF"/>
    <property type="match status" value="1"/>
</dbReference>
<dbReference type="Gene3D" id="2.20.100.10">
    <property type="entry name" value="Thrombospondin type-1 (TSP1) repeat"/>
    <property type="match status" value="3"/>
</dbReference>